<name>A0A423ER19_9PSED</name>
<evidence type="ECO:0000313" key="2">
    <source>
        <dbReference type="EMBL" id="ROM33752.1"/>
    </source>
</evidence>
<protein>
    <recommendedName>
        <fullName evidence="1">Dermonecrotic toxin N-terminal domain-containing protein</fullName>
    </recommendedName>
</protein>
<gene>
    <name evidence="2" type="ORF">BK648_23520</name>
</gene>
<sequence length="1581" mass="175508">MSVTTYAASPVSSAVSSHFANRPALASIARQLLATLIAQAFPDLSIDLSRTQLAMPAMGGGWTLRPFMSLVLDSIADGTPLDVSEREGRRCFLTDHPPTPLKPAGKAGLDMGEISSLVNALPWLLPIALQNTLSEYWRTEGEGGVSRWRWLSDTLMDGLSLSTLNQADLTSHERSLLGQLVDYPDHDLRIERFGARAVHAYFPHATLKTSQQTQRLLSPDLLLLGQDQGKPHVLLCPLAGPCERFAAIDAALQAWAGRMTRDVVVEHITLQRFEPDGNLFDIQAAILLNQQLQQLQALDLPARQGLGTLQAVYHHLTDPASTFAEAPAASSSLLETLRDSAAPWLKNASSADRARYRHYSLKLASAKKRSGGRTFLSDLPDIRSFTRTALLDQLKRDEKRFGTPGPEQGDAAHVQPDDLQLTFSVAVGYPGGAGFVETVHMSLTDLAINNLQAQPRGRLTIAHRQGLPLPAWLTADYINGSDGLIQQLDIGRVYPELLKTHLMGDSEDTQQRQQSFAEQTMAHLPLLALELSLTQAHGFTAEGAAYVAALMAPSAEQRQVDGQAVVIRHLALVRKPQATPDEVSNMYIIESEGRQAGPHILYRPLYPDALLQFASREQLLQAIADPGQLQDSVLTWLSDGARPIYADGGFQQPHYVRFGSGDEFELPEVPKPATLAIEGVSDELLQFLGNGHLMEYLYGSNARALVDQADRTSVSNTESRWKVLMEGAGLLFGTLLVPLARGPLMLTGWLLSLMAAATRDIPALNSQDPIARELAVVDLLLNIGLLIFQWAPPPRPALQLAADSTRQALRQPFAQRLPEQWPRPPEPLMDPGPVLLDSQAPALSHTVVDFSFSSARHRLSPTQRALLSRLQAPVPETVPEPVLNGPRKGLYYFLRDWYAQVDGRWYQVRLAPEGDVVIVDPFDTTRLGPYLRTDGQGNWSLDLRLRLRGGMPLKRIAAERERKRQRKVQLVAERDRFLNAGQELRDGRLVPIPSVQQALQTKVDTAEALMKLAATDAKYSDAARANTRKNFDTALNEQTAAYQGLLDSRQERNELGIPIPDAVAAIFLENAVNNLRKSVVIADMDRQALYNEHQDLTVPYAQAVPAILADTPRYAQFLKDMSLINERQINALTLKDRYLLELFNLGRPGLDSYNRLTVGRTEELSALALKHLQLQNYKYLSKKHWQTGLFKNSLDTALDPLGPHIRTHSELNVLNLSAAERLEVLDSLFQHYGQALDALQGMEMVQAEELDADYFQRTKALVDSLYQDVVQQLAGEVKPQVDVIKRPSKRPLTGTGGSAKKLIRTRKQGYLIGELQPAGSRLDIEVVEMRSEQDNKLLATYSQHEDNWDEVRFERRTSAPVLPPGTRALNIVKGAARKRLQALASIIKREEGYAQVSRFPIEIQESLEAEAARFDDLAGELDRAVEAQSTAERVATDQLLVDELRAAARMLVDKGKALRTQRTLALPPTDSHLAYLIEQDQVQIGGLGPRQPMKGERQDFIQEFVVNDNRGYPLWFAHFHYPEASTPKQAYTVAHLKTREQRKESYYSLLAKAQSPQSVVDVHRGALSRALAERWFLPLAL</sequence>
<accession>A0A423ER19</accession>
<reference evidence="2 3" key="1">
    <citation type="submission" date="2016-10" db="EMBL/GenBank/DDBJ databases">
        <title>Comparative genome analysis of multiple Pseudomonas spp. focuses on biocontrol and plant growth promoting traits.</title>
        <authorList>
            <person name="Tao X.-Y."/>
            <person name="Taylor C.G."/>
        </authorList>
    </citation>
    <scope>NUCLEOTIDE SEQUENCE [LARGE SCALE GENOMIC DNA]</scope>
    <source>
        <strain evidence="2 3">29G9</strain>
    </source>
</reference>
<comment type="caution">
    <text evidence="2">The sequence shown here is derived from an EMBL/GenBank/DDBJ whole genome shotgun (WGS) entry which is preliminary data.</text>
</comment>
<dbReference type="Proteomes" id="UP000284656">
    <property type="component" value="Unassembled WGS sequence"/>
</dbReference>
<evidence type="ECO:0000313" key="3">
    <source>
        <dbReference type="Proteomes" id="UP000284656"/>
    </source>
</evidence>
<organism evidence="2 3">
    <name type="scientific">Pseudomonas poae</name>
    <dbReference type="NCBI Taxonomy" id="200451"/>
    <lineage>
        <taxon>Bacteria</taxon>
        <taxon>Pseudomonadati</taxon>
        <taxon>Pseudomonadota</taxon>
        <taxon>Gammaproteobacteria</taxon>
        <taxon>Pseudomonadales</taxon>
        <taxon>Pseudomonadaceae</taxon>
        <taxon>Pseudomonas</taxon>
    </lineage>
</organism>
<proteinExistence type="predicted"/>
<evidence type="ECO:0000259" key="1">
    <source>
        <dbReference type="Pfam" id="PF20178"/>
    </source>
</evidence>
<dbReference type="EMBL" id="MOAY01000081">
    <property type="protein sequence ID" value="ROM33752.1"/>
    <property type="molecule type" value="Genomic_DNA"/>
</dbReference>
<dbReference type="InterPro" id="IPR046673">
    <property type="entry name" value="ToxA_N"/>
</dbReference>
<dbReference type="RefSeq" id="WP_123718137.1">
    <property type="nucleotide sequence ID" value="NZ_MOAY01000081.1"/>
</dbReference>
<feature type="domain" description="Dermonecrotic toxin N-terminal" evidence="1">
    <location>
        <begin position="377"/>
        <end position="625"/>
    </location>
</feature>
<dbReference type="Pfam" id="PF20178">
    <property type="entry name" value="ToxA_N"/>
    <property type="match status" value="1"/>
</dbReference>